<dbReference type="GO" id="GO:0003755">
    <property type="term" value="F:peptidyl-prolyl cis-trans isomerase activity"/>
    <property type="evidence" value="ECO:0007669"/>
    <property type="project" value="UniProtKB-UniRule"/>
</dbReference>
<sequence>MRLIALFCFSILFLNCEDKQSKKKVTIKTETQKETIIESTKIEEDSTNTKEKPEFPVLTDSNMAMEFFLEYEKHNKENKVRITTDFGSIDILLFNETKFHRANFIYLTKRKYFNGTQFYRVIDNFMVQAGNSDDRETVRKRTEIGRYLLPTDTKRGFKHDRGVISMPSGEIDNPHKLASPFEFFIVQQHGGSHFLDGDYTIFGKVIKGMHVVDKIAGVETDEGDWPDKNIFIRKVEIIN</sequence>
<dbReference type="KEGG" id="ahz:APS56_07615"/>
<evidence type="ECO:0000259" key="4">
    <source>
        <dbReference type="PROSITE" id="PS50072"/>
    </source>
</evidence>
<dbReference type="EC" id="5.2.1.8" evidence="3"/>
<evidence type="ECO:0000256" key="2">
    <source>
        <dbReference type="ARBA" id="ARBA00023235"/>
    </source>
</evidence>
<comment type="catalytic activity">
    <reaction evidence="3">
        <text>[protein]-peptidylproline (omega=180) = [protein]-peptidylproline (omega=0)</text>
        <dbReference type="Rhea" id="RHEA:16237"/>
        <dbReference type="Rhea" id="RHEA-COMP:10747"/>
        <dbReference type="Rhea" id="RHEA-COMP:10748"/>
        <dbReference type="ChEBI" id="CHEBI:83833"/>
        <dbReference type="ChEBI" id="CHEBI:83834"/>
        <dbReference type="EC" id="5.2.1.8"/>
    </reaction>
</comment>
<dbReference type="Proteomes" id="UP000057981">
    <property type="component" value="Chromosome"/>
</dbReference>
<keyword evidence="1 3" id="KW-0697">Rotamase</keyword>
<keyword evidence="6" id="KW-1185">Reference proteome</keyword>
<dbReference type="PATRIC" id="fig|1736674.3.peg.1556"/>
<evidence type="ECO:0000313" key="6">
    <source>
        <dbReference type="Proteomes" id="UP000057981"/>
    </source>
</evidence>
<evidence type="ECO:0000313" key="5">
    <source>
        <dbReference type="EMBL" id="ALJ04998.1"/>
    </source>
</evidence>
<dbReference type="SUPFAM" id="SSF50891">
    <property type="entry name" value="Cyclophilin-like"/>
    <property type="match status" value="1"/>
</dbReference>
<dbReference type="AlphaFoldDB" id="A0A0N7HYE1"/>
<dbReference type="RefSeq" id="WP_054726834.1">
    <property type="nucleotide sequence ID" value="NZ_CP012898.1"/>
</dbReference>
<dbReference type="STRING" id="1736674.APS56_07615"/>
<accession>A0A0N7HYE1</accession>
<dbReference type="PRINTS" id="PR00153">
    <property type="entry name" value="CSAPPISMRASE"/>
</dbReference>
<evidence type="ECO:0000256" key="3">
    <source>
        <dbReference type="RuleBase" id="RU363019"/>
    </source>
</evidence>
<dbReference type="InterPro" id="IPR002130">
    <property type="entry name" value="Cyclophilin-type_PPIase_dom"/>
</dbReference>
<name>A0A0N7HYE1_9FLAO</name>
<reference evidence="5 6" key="1">
    <citation type="submission" date="2015-10" db="EMBL/GenBank/DDBJ databases">
        <authorList>
            <person name="Gilbert D.G."/>
        </authorList>
    </citation>
    <scope>NUCLEOTIDE SEQUENCE [LARGE SCALE GENOMIC DNA]</scope>
    <source>
        <strain evidence="6">HZ-22</strain>
    </source>
</reference>
<dbReference type="InterPro" id="IPR029000">
    <property type="entry name" value="Cyclophilin-like_dom_sf"/>
</dbReference>
<dbReference type="InterPro" id="IPR044666">
    <property type="entry name" value="Cyclophilin_A-like"/>
</dbReference>
<dbReference type="EMBL" id="CP012898">
    <property type="protein sequence ID" value="ALJ04998.1"/>
    <property type="molecule type" value="Genomic_DNA"/>
</dbReference>
<protein>
    <recommendedName>
        <fullName evidence="3">Peptidyl-prolyl cis-trans isomerase</fullName>
        <shortName evidence="3">PPIase</shortName>
        <ecNumber evidence="3">5.2.1.8</ecNumber>
    </recommendedName>
</protein>
<keyword evidence="2 3" id="KW-0413">Isomerase</keyword>
<dbReference type="CDD" id="cd00317">
    <property type="entry name" value="cyclophilin"/>
    <property type="match status" value="1"/>
</dbReference>
<evidence type="ECO:0000256" key="1">
    <source>
        <dbReference type="ARBA" id="ARBA00023110"/>
    </source>
</evidence>
<dbReference type="OrthoDB" id="9807797at2"/>
<comment type="similarity">
    <text evidence="3">Belongs to the cyclophilin-type PPIase family.</text>
</comment>
<gene>
    <name evidence="5" type="ORF">APS56_07615</name>
</gene>
<comment type="function">
    <text evidence="3">PPIases accelerate the folding of proteins. It catalyzes the cis-trans isomerization of proline imidic peptide bonds in oligopeptides.</text>
</comment>
<dbReference type="PANTHER" id="PTHR45625:SF4">
    <property type="entry name" value="PEPTIDYLPROLYL ISOMERASE DOMAIN AND WD REPEAT-CONTAINING PROTEIN 1"/>
    <property type="match status" value="1"/>
</dbReference>
<dbReference type="Gene3D" id="2.40.100.10">
    <property type="entry name" value="Cyclophilin-like"/>
    <property type="match status" value="1"/>
</dbReference>
<organism evidence="5 6">
    <name type="scientific">Pseudalgibacter alginicilyticus</name>
    <dbReference type="NCBI Taxonomy" id="1736674"/>
    <lineage>
        <taxon>Bacteria</taxon>
        <taxon>Pseudomonadati</taxon>
        <taxon>Bacteroidota</taxon>
        <taxon>Flavobacteriia</taxon>
        <taxon>Flavobacteriales</taxon>
        <taxon>Flavobacteriaceae</taxon>
        <taxon>Pseudalgibacter</taxon>
    </lineage>
</organism>
<dbReference type="Pfam" id="PF00160">
    <property type="entry name" value="Pro_isomerase"/>
    <property type="match status" value="1"/>
</dbReference>
<feature type="domain" description="PPIase cyclophilin-type" evidence="4">
    <location>
        <begin position="87"/>
        <end position="237"/>
    </location>
</feature>
<proteinExistence type="inferred from homology"/>
<dbReference type="PROSITE" id="PS50072">
    <property type="entry name" value="CSA_PPIASE_2"/>
    <property type="match status" value="1"/>
</dbReference>
<dbReference type="PANTHER" id="PTHR45625">
    <property type="entry name" value="PEPTIDYL-PROLYL CIS-TRANS ISOMERASE-RELATED"/>
    <property type="match status" value="1"/>
</dbReference>